<dbReference type="EMBL" id="JACBKZ010000014">
    <property type="protein sequence ID" value="KAF5934620.1"/>
    <property type="molecule type" value="Genomic_DNA"/>
</dbReference>
<dbReference type="AlphaFoldDB" id="A0A7J7G1M8"/>
<reference evidence="1 2" key="2">
    <citation type="submission" date="2020-07" db="EMBL/GenBank/DDBJ databases">
        <title>Genome assembly of wild tea tree DASZ reveals pedigree and selection history of tea varieties.</title>
        <authorList>
            <person name="Zhang W."/>
        </authorList>
    </citation>
    <scope>NUCLEOTIDE SEQUENCE [LARGE SCALE GENOMIC DNA]</scope>
    <source>
        <strain evidence="2">cv. G240</strain>
        <tissue evidence="1">Leaf</tissue>
    </source>
</reference>
<protein>
    <submittedName>
        <fullName evidence="1">Uncharacterized protein</fullName>
    </submittedName>
</protein>
<evidence type="ECO:0000313" key="1">
    <source>
        <dbReference type="EMBL" id="KAF5934620.1"/>
    </source>
</evidence>
<reference evidence="2" key="1">
    <citation type="journal article" date="2020" name="Nat. Commun.">
        <title>Genome assembly of wild tea tree DASZ reveals pedigree and selection history of tea varieties.</title>
        <authorList>
            <person name="Zhang W."/>
            <person name="Zhang Y."/>
            <person name="Qiu H."/>
            <person name="Guo Y."/>
            <person name="Wan H."/>
            <person name="Zhang X."/>
            <person name="Scossa F."/>
            <person name="Alseekh S."/>
            <person name="Zhang Q."/>
            <person name="Wang P."/>
            <person name="Xu L."/>
            <person name="Schmidt M.H."/>
            <person name="Jia X."/>
            <person name="Li D."/>
            <person name="Zhu A."/>
            <person name="Guo F."/>
            <person name="Chen W."/>
            <person name="Ni D."/>
            <person name="Usadel B."/>
            <person name="Fernie A.R."/>
            <person name="Wen W."/>
        </authorList>
    </citation>
    <scope>NUCLEOTIDE SEQUENCE [LARGE SCALE GENOMIC DNA]</scope>
    <source>
        <strain evidence="2">cv. G240</strain>
    </source>
</reference>
<proteinExistence type="predicted"/>
<organism evidence="1 2">
    <name type="scientific">Camellia sinensis</name>
    <name type="common">Tea plant</name>
    <name type="synonym">Thea sinensis</name>
    <dbReference type="NCBI Taxonomy" id="4442"/>
    <lineage>
        <taxon>Eukaryota</taxon>
        <taxon>Viridiplantae</taxon>
        <taxon>Streptophyta</taxon>
        <taxon>Embryophyta</taxon>
        <taxon>Tracheophyta</taxon>
        <taxon>Spermatophyta</taxon>
        <taxon>Magnoliopsida</taxon>
        <taxon>eudicotyledons</taxon>
        <taxon>Gunneridae</taxon>
        <taxon>Pentapetalae</taxon>
        <taxon>asterids</taxon>
        <taxon>Ericales</taxon>
        <taxon>Theaceae</taxon>
        <taxon>Camellia</taxon>
    </lineage>
</organism>
<keyword evidence="2" id="KW-1185">Reference proteome</keyword>
<evidence type="ECO:0000313" key="2">
    <source>
        <dbReference type="Proteomes" id="UP000593564"/>
    </source>
</evidence>
<sequence>MPLSKALQILAEKGHLKPLEPRPLPAHLPPGHDAIQYYAYHQQTGHTTDNCFRLRHEVQDLIDNEVILPPSSAKSVTTEFVDFEDSTSM</sequence>
<dbReference type="Proteomes" id="UP000593564">
    <property type="component" value="Unassembled WGS sequence"/>
</dbReference>
<name>A0A7J7G1M8_CAMSI</name>
<accession>A0A7J7G1M8</accession>
<gene>
    <name evidence="1" type="ORF">HYC85_030791</name>
</gene>
<comment type="caution">
    <text evidence="1">The sequence shown here is derived from an EMBL/GenBank/DDBJ whole genome shotgun (WGS) entry which is preliminary data.</text>
</comment>